<dbReference type="GO" id="GO:0016874">
    <property type="term" value="F:ligase activity"/>
    <property type="evidence" value="ECO:0007669"/>
    <property type="project" value="UniProtKB-KW"/>
</dbReference>
<proteinExistence type="predicted"/>
<keyword evidence="2" id="KW-0436">Ligase</keyword>
<dbReference type="AlphaFoldDB" id="A0AAD9C4U4"/>
<dbReference type="Proteomes" id="UP001228049">
    <property type="component" value="Unassembled WGS sequence"/>
</dbReference>
<feature type="non-terminal residue" evidence="2">
    <location>
        <position position="1"/>
    </location>
</feature>
<feature type="compositionally biased region" description="Polar residues" evidence="1">
    <location>
        <begin position="34"/>
        <end position="43"/>
    </location>
</feature>
<evidence type="ECO:0000313" key="3">
    <source>
        <dbReference type="Proteomes" id="UP001228049"/>
    </source>
</evidence>
<dbReference type="EMBL" id="JASDAP010000011">
    <property type="protein sequence ID" value="KAK1894398.1"/>
    <property type="molecule type" value="Genomic_DNA"/>
</dbReference>
<evidence type="ECO:0000256" key="1">
    <source>
        <dbReference type="SAM" id="MobiDB-lite"/>
    </source>
</evidence>
<evidence type="ECO:0000313" key="2">
    <source>
        <dbReference type="EMBL" id="KAK1894398.1"/>
    </source>
</evidence>
<sequence length="55" mass="5922">LSTGWPKQNLGKPHPLLEKISPPPPPDPSPTTTMDADTNTEPSDSGAKTPWVFKL</sequence>
<accession>A0AAD9C4U4</accession>
<organism evidence="2 3">
    <name type="scientific">Dissostichus eleginoides</name>
    <name type="common">Patagonian toothfish</name>
    <name type="synonym">Dissostichus amissus</name>
    <dbReference type="NCBI Taxonomy" id="100907"/>
    <lineage>
        <taxon>Eukaryota</taxon>
        <taxon>Metazoa</taxon>
        <taxon>Chordata</taxon>
        <taxon>Craniata</taxon>
        <taxon>Vertebrata</taxon>
        <taxon>Euteleostomi</taxon>
        <taxon>Actinopterygii</taxon>
        <taxon>Neopterygii</taxon>
        <taxon>Teleostei</taxon>
        <taxon>Neoteleostei</taxon>
        <taxon>Acanthomorphata</taxon>
        <taxon>Eupercaria</taxon>
        <taxon>Perciformes</taxon>
        <taxon>Notothenioidei</taxon>
        <taxon>Nototheniidae</taxon>
        <taxon>Dissostichus</taxon>
    </lineage>
</organism>
<reference evidence="2" key="1">
    <citation type="submission" date="2023-04" db="EMBL/GenBank/DDBJ databases">
        <title>Chromosome-level genome of Chaenocephalus aceratus.</title>
        <authorList>
            <person name="Park H."/>
        </authorList>
    </citation>
    <scope>NUCLEOTIDE SEQUENCE</scope>
    <source>
        <strain evidence="2">DE</strain>
        <tissue evidence="2">Muscle</tissue>
    </source>
</reference>
<feature type="non-terminal residue" evidence="2">
    <location>
        <position position="55"/>
    </location>
</feature>
<comment type="caution">
    <text evidence="2">The sequence shown here is derived from an EMBL/GenBank/DDBJ whole genome shotgun (WGS) entry which is preliminary data.</text>
</comment>
<gene>
    <name evidence="2" type="ORF">KUDE01_019856</name>
</gene>
<protein>
    <submittedName>
        <fullName evidence="2">Leucine--tRNA ligase</fullName>
    </submittedName>
</protein>
<feature type="region of interest" description="Disordered" evidence="1">
    <location>
        <begin position="1"/>
        <end position="55"/>
    </location>
</feature>
<name>A0AAD9C4U4_DISEL</name>
<keyword evidence="3" id="KW-1185">Reference proteome</keyword>